<gene>
    <name evidence="1" type="ORF">QFC20_001913</name>
</gene>
<accession>A0ACC2WR99</accession>
<name>A0ACC2WR99_9TREE</name>
<evidence type="ECO:0000313" key="1">
    <source>
        <dbReference type="EMBL" id="KAJ9113562.1"/>
    </source>
</evidence>
<dbReference type="EMBL" id="JASBWS010000012">
    <property type="protein sequence ID" value="KAJ9113562.1"/>
    <property type="molecule type" value="Genomic_DNA"/>
</dbReference>
<comment type="caution">
    <text evidence="1">The sequence shown here is derived from an EMBL/GenBank/DDBJ whole genome shotgun (WGS) entry which is preliminary data.</text>
</comment>
<reference evidence="1" key="1">
    <citation type="submission" date="2023-04" db="EMBL/GenBank/DDBJ databases">
        <title>Draft Genome sequencing of Naganishia species isolated from polar environments using Oxford Nanopore Technology.</title>
        <authorList>
            <person name="Leo P."/>
            <person name="Venkateswaran K."/>
        </authorList>
    </citation>
    <scope>NUCLEOTIDE SEQUENCE</scope>
    <source>
        <strain evidence="1">MNA-CCFEE 5262</strain>
    </source>
</reference>
<sequence length="568" mass="61308">MSSTYLDPQLSTPLQPIQPGSTARHIIGHASASEPQPVLIKCKRCTFRGTIDNFPLKLNGTDRTTACLSCVMKNREESRAKRRREGVGQRMQSEGQSEHGLGEGDGSDGNATHSVDMAIPTPETTLASAEASTSLPGFPSAVASSSSPGASTRKDKTRRNVGRSAFPESHLSWYGFVRAIKVGPGESIDVHASVALGGVQMFQPYLNVQADQEGAEYVVVDGKREALDAAAWALARLVSREIWRITGYRYIYKSRSGSTGNPGRHNSHFHCAQNDNEKRAKRSRVNVQKKRMPRFDCGGYLNIVTDERDLTQVNVTLTHATPHTRYADRPEDVPLEETPWLLDTGGLDDHSNMVSVQGRGMVNVMEIGSHQPVPAHQHMSTGRNAVESSAPTHTLGQDLTSIAIDPNLQTAAHSTASNNVQASRSDPFLSVGSPATSAPLPYIMPLSSISTSRPVGNTLNQPLAPTTQPTSSSLEAGSSTSAPFALATNPAQGQSMNGGNTAGIDRVHITPEEYLKYQQAYQVILNQLASSEGMDAKRYEKVGSMLKWIEQVGKIFEQEKQGINGVGI</sequence>
<protein>
    <submittedName>
        <fullName evidence="1">Uncharacterized protein</fullName>
    </submittedName>
</protein>
<evidence type="ECO:0000313" key="2">
    <source>
        <dbReference type="Proteomes" id="UP001230649"/>
    </source>
</evidence>
<proteinExistence type="predicted"/>
<dbReference type="Proteomes" id="UP001230649">
    <property type="component" value="Unassembled WGS sequence"/>
</dbReference>
<organism evidence="1 2">
    <name type="scientific">Naganishia adeliensis</name>
    <dbReference type="NCBI Taxonomy" id="92952"/>
    <lineage>
        <taxon>Eukaryota</taxon>
        <taxon>Fungi</taxon>
        <taxon>Dikarya</taxon>
        <taxon>Basidiomycota</taxon>
        <taxon>Agaricomycotina</taxon>
        <taxon>Tremellomycetes</taxon>
        <taxon>Filobasidiales</taxon>
        <taxon>Filobasidiaceae</taxon>
        <taxon>Naganishia</taxon>
    </lineage>
</organism>
<keyword evidence="2" id="KW-1185">Reference proteome</keyword>